<keyword evidence="2 6" id="KW-0812">Transmembrane</keyword>
<proteinExistence type="predicted"/>
<feature type="region of interest" description="Disordered" evidence="5">
    <location>
        <begin position="225"/>
        <end position="263"/>
    </location>
</feature>
<dbReference type="OMA" id="AMQESYC"/>
<dbReference type="eggNOG" id="KOG3882">
    <property type="taxonomic scope" value="Eukaryota"/>
</dbReference>
<keyword evidence="3 6" id="KW-1133">Transmembrane helix</keyword>
<sequence>MCSVTIMRSVLDFMNTLFMLIALLLTVLGVWLYLEQDFGSQLIGLPLSVGIIVVSSFLLLITCVACVGLRNEAWCVLNGYVMLMIFLMAAQASLAYMSLRFRDNMEEQLYQGWLDGSDQLRNTIQDQLTCCGFYAPVDYPGSNCPVSATIGCFPQLENTLERRLLLVSLIAGLVAFLEFIAVIFAIGVVCSEPGDALVVPLFEPPSRAEIRRRRKLERERFRLQQQRERLKRERARMEQRSAGNLAPIAPIPPPMAIRKPAST</sequence>
<evidence type="ECO:0000256" key="5">
    <source>
        <dbReference type="SAM" id="MobiDB-lite"/>
    </source>
</evidence>
<evidence type="ECO:0000313" key="7">
    <source>
        <dbReference type="EMBL" id="KNC53102.1"/>
    </source>
</evidence>
<gene>
    <name evidence="7" type="ORF">AMSG_09405</name>
</gene>
<evidence type="ECO:0000256" key="3">
    <source>
        <dbReference type="ARBA" id="ARBA00022989"/>
    </source>
</evidence>
<dbReference type="PANTHER" id="PTHR19282">
    <property type="entry name" value="TETRASPANIN"/>
    <property type="match status" value="1"/>
</dbReference>
<organism evidence="7 8">
    <name type="scientific">Thecamonas trahens ATCC 50062</name>
    <dbReference type="NCBI Taxonomy" id="461836"/>
    <lineage>
        <taxon>Eukaryota</taxon>
        <taxon>Apusozoa</taxon>
        <taxon>Apusomonadida</taxon>
        <taxon>Apusomonadidae</taxon>
        <taxon>Thecamonas</taxon>
    </lineage>
</organism>
<dbReference type="STRING" id="461836.A0A0L0DLD1"/>
<feature type="transmembrane region" description="Helical" evidence="6">
    <location>
        <begin position="164"/>
        <end position="189"/>
    </location>
</feature>
<evidence type="ECO:0000256" key="6">
    <source>
        <dbReference type="SAM" id="Phobius"/>
    </source>
</evidence>
<comment type="subcellular location">
    <subcellularLocation>
        <location evidence="1">Membrane</location>
        <topology evidence="1">Multi-pass membrane protein</topology>
    </subcellularLocation>
</comment>
<accession>A0A0L0DLD1</accession>
<feature type="transmembrane region" description="Helical" evidence="6">
    <location>
        <begin position="46"/>
        <end position="70"/>
    </location>
</feature>
<dbReference type="PRINTS" id="PR00259">
    <property type="entry name" value="TMFOUR"/>
</dbReference>
<dbReference type="AlphaFoldDB" id="A0A0L0DLD1"/>
<evidence type="ECO:0000256" key="2">
    <source>
        <dbReference type="ARBA" id="ARBA00022692"/>
    </source>
</evidence>
<dbReference type="Pfam" id="PF00335">
    <property type="entry name" value="Tetraspanin"/>
    <property type="match status" value="1"/>
</dbReference>
<evidence type="ECO:0000256" key="1">
    <source>
        <dbReference type="ARBA" id="ARBA00004141"/>
    </source>
</evidence>
<evidence type="ECO:0000313" key="8">
    <source>
        <dbReference type="Proteomes" id="UP000054408"/>
    </source>
</evidence>
<reference evidence="7 8" key="1">
    <citation type="submission" date="2010-05" db="EMBL/GenBank/DDBJ databases">
        <title>The Genome Sequence of Thecamonas trahens ATCC 50062.</title>
        <authorList>
            <consortium name="The Broad Institute Genome Sequencing Platform"/>
            <person name="Russ C."/>
            <person name="Cuomo C."/>
            <person name="Shea T."/>
            <person name="Young S.K."/>
            <person name="Zeng Q."/>
            <person name="Koehrsen M."/>
            <person name="Haas B."/>
            <person name="Borodovsky M."/>
            <person name="Guigo R."/>
            <person name="Alvarado L."/>
            <person name="Berlin A."/>
            <person name="Bochicchio J."/>
            <person name="Borenstein D."/>
            <person name="Chapman S."/>
            <person name="Chen Z."/>
            <person name="Freedman E."/>
            <person name="Gellesch M."/>
            <person name="Goldberg J."/>
            <person name="Griggs A."/>
            <person name="Gujja S."/>
            <person name="Heilman E."/>
            <person name="Heiman D."/>
            <person name="Hepburn T."/>
            <person name="Howarth C."/>
            <person name="Jen D."/>
            <person name="Larson L."/>
            <person name="Mehta T."/>
            <person name="Park D."/>
            <person name="Pearson M."/>
            <person name="Roberts A."/>
            <person name="Saif S."/>
            <person name="Shenoy N."/>
            <person name="Sisk P."/>
            <person name="Stolte C."/>
            <person name="Sykes S."/>
            <person name="Thomson T."/>
            <person name="Walk T."/>
            <person name="White J."/>
            <person name="Yandava C."/>
            <person name="Burger G."/>
            <person name="Gray M.W."/>
            <person name="Holland P.W.H."/>
            <person name="King N."/>
            <person name="Lang F.B.F."/>
            <person name="Roger A.J."/>
            <person name="Ruiz-Trillo I."/>
            <person name="Lander E."/>
            <person name="Nusbaum C."/>
        </authorList>
    </citation>
    <scope>NUCLEOTIDE SEQUENCE [LARGE SCALE GENOMIC DNA]</scope>
    <source>
        <strain evidence="7 8">ATCC 50062</strain>
    </source>
</reference>
<feature type="compositionally biased region" description="Basic and acidic residues" evidence="5">
    <location>
        <begin position="225"/>
        <end position="239"/>
    </location>
</feature>
<name>A0A0L0DLD1_THETB</name>
<dbReference type="GeneID" id="25567871"/>
<dbReference type="InterPro" id="IPR018499">
    <property type="entry name" value="Tetraspanin/Peripherin"/>
</dbReference>
<feature type="transmembrane region" description="Helical" evidence="6">
    <location>
        <begin position="76"/>
        <end position="99"/>
    </location>
</feature>
<keyword evidence="4 6" id="KW-0472">Membrane</keyword>
<feature type="transmembrane region" description="Helical" evidence="6">
    <location>
        <begin position="13"/>
        <end position="34"/>
    </location>
</feature>
<evidence type="ECO:0000256" key="4">
    <source>
        <dbReference type="ARBA" id="ARBA00023136"/>
    </source>
</evidence>
<dbReference type="SUPFAM" id="SSF48652">
    <property type="entry name" value="Tetraspanin"/>
    <property type="match status" value="1"/>
</dbReference>
<dbReference type="InterPro" id="IPR008952">
    <property type="entry name" value="Tetraspanin_EC2_sf"/>
</dbReference>
<dbReference type="Proteomes" id="UP000054408">
    <property type="component" value="Unassembled WGS sequence"/>
</dbReference>
<protein>
    <recommendedName>
        <fullName evidence="9">Tetraspanin</fullName>
    </recommendedName>
</protein>
<dbReference type="RefSeq" id="XP_013754770.1">
    <property type="nucleotide sequence ID" value="XM_013899316.1"/>
</dbReference>
<dbReference type="GO" id="GO:0016020">
    <property type="term" value="C:membrane"/>
    <property type="evidence" value="ECO:0007669"/>
    <property type="project" value="UniProtKB-SubCell"/>
</dbReference>
<dbReference type="EMBL" id="GL349478">
    <property type="protein sequence ID" value="KNC53102.1"/>
    <property type="molecule type" value="Genomic_DNA"/>
</dbReference>
<dbReference type="OrthoDB" id="5845060at2759"/>
<keyword evidence="8" id="KW-1185">Reference proteome</keyword>
<evidence type="ECO:0008006" key="9">
    <source>
        <dbReference type="Google" id="ProtNLM"/>
    </source>
</evidence>